<protein>
    <recommendedName>
        <fullName evidence="3">histidine kinase</fullName>
        <ecNumber evidence="3">2.7.13.3</ecNumber>
    </recommendedName>
</protein>
<evidence type="ECO:0000313" key="7">
    <source>
        <dbReference type="EMBL" id="QBP12144.1"/>
    </source>
</evidence>
<evidence type="ECO:0000313" key="8">
    <source>
        <dbReference type="Proteomes" id="UP000253772"/>
    </source>
</evidence>
<sequence length="819" mass="88009">MAPNRTDLRSGQFDAAEREGAPGAMGFRRRTRLEWALLTAAVLVIALAASSFSWFERADLAVLDLAIVAQEHPARNDIVIVAIDDESIGVIGRWPWRRTVLAALVDQIGADKPRAIGIDVILSEHDIRYPSDDAELARSVARAGNVVLPMVGESGSSGARLRGPMDGLLAQTGHINMIVDTDGVARQVYLREGDGEGPPVWHFAAAMAALGQPTPVTAAQFRNERAVRMDGAGWISQDRLRIPFVGPPGSFARVSVLDVLSGEVSRGYFRDKSVLIGTVATGLGDVFPTPVSRDGRAMSGVEILANTLQALLDGTGIVTVPKPVGWLGTILPVLLAALAALRFSPRNALLATVAIVAAVVGTSLCLPGSMHLWFAPSGAVLGCMMVYPLWSWRRQEAALRFLSEELGRLAHEPGLLPAPATRIDHSLDGRMQAVYGMTSRLRDMRRFLSDGLESLPEATVICNLDGGILVANRRAVALAPTMLQGIDGAYYANDLRYMRGSNTYGELGRPGLPDLIEAMFAVAGPGLAYWDALCGALEGDAPVMSSSDSHGVELTTEDGRRYLLHGGPLHGEAGRPAGVIVSLIDITAIRRAERQREQTLHFLSHDMRSPQASILALIDMQSRPDRALPQTELLGRIGEHAHRTLALADDFIRIAQAESQSLTFAETDLTQIVLDATDEMWALAKARGTELRLDVDEQGPRLRVAPALLARAITNLVNNAIKYSPCGTEVTVRLRRLGPYMAIEVSDQGPGISQDAQARLFRPFSRVHAHGADAPSGSGLGLVFVKTVAERHGGRVMVASEVGKGTMFSIWLPLRGRAS</sequence>
<proteinExistence type="predicted"/>
<evidence type="ECO:0000256" key="1">
    <source>
        <dbReference type="ARBA" id="ARBA00000085"/>
    </source>
</evidence>
<evidence type="ECO:0000256" key="5">
    <source>
        <dbReference type="ARBA" id="ARBA00022679"/>
    </source>
</evidence>
<dbReference type="InterPro" id="IPR036890">
    <property type="entry name" value="HATPase_C_sf"/>
</dbReference>
<dbReference type="GO" id="GO:0000155">
    <property type="term" value="F:phosphorelay sensor kinase activity"/>
    <property type="evidence" value="ECO:0007669"/>
    <property type="project" value="InterPro"/>
</dbReference>
<dbReference type="PROSITE" id="PS50113">
    <property type="entry name" value="PAC"/>
    <property type="match status" value="1"/>
</dbReference>
<dbReference type="SMART" id="SM01080">
    <property type="entry name" value="CHASE2"/>
    <property type="match status" value="1"/>
</dbReference>
<dbReference type="FunFam" id="3.30.565.10:FF:000006">
    <property type="entry name" value="Sensor histidine kinase WalK"/>
    <property type="match status" value="1"/>
</dbReference>
<dbReference type="RefSeq" id="WP_017513293.1">
    <property type="nucleotide sequence ID" value="NZ_CP026544.1"/>
</dbReference>
<dbReference type="InterPro" id="IPR000700">
    <property type="entry name" value="PAS-assoc_C"/>
</dbReference>
<evidence type="ECO:0000256" key="6">
    <source>
        <dbReference type="ARBA" id="ARBA00022777"/>
    </source>
</evidence>
<dbReference type="PRINTS" id="PR00344">
    <property type="entry name" value="BCTRLSENSOR"/>
</dbReference>
<keyword evidence="6" id="KW-0418">Kinase</keyword>
<dbReference type="Gene3D" id="3.30.565.10">
    <property type="entry name" value="Histidine kinase-like ATPase, C-terminal domain"/>
    <property type="match status" value="1"/>
</dbReference>
<evidence type="ECO:0000256" key="2">
    <source>
        <dbReference type="ARBA" id="ARBA00004429"/>
    </source>
</evidence>
<dbReference type="InterPro" id="IPR003594">
    <property type="entry name" value="HATPase_dom"/>
</dbReference>
<accession>A0A2L0X3X8</accession>
<dbReference type="Pfam" id="PF02518">
    <property type="entry name" value="HATPase_c"/>
    <property type="match status" value="1"/>
</dbReference>
<organism evidence="7 8">
    <name type="scientific">Cupriavidus metallidurans</name>
    <dbReference type="NCBI Taxonomy" id="119219"/>
    <lineage>
        <taxon>Bacteria</taxon>
        <taxon>Pseudomonadati</taxon>
        <taxon>Pseudomonadota</taxon>
        <taxon>Betaproteobacteria</taxon>
        <taxon>Burkholderiales</taxon>
        <taxon>Burkholderiaceae</taxon>
        <taxon>Cupriavidus</taxon>
    </lineage>
</organism>
<dbReference type="Pfam" id="PF05226">
    <property type="entry name" value="CHASE2"/>
    <property type="match status" value="1"/>
</dbReference>
<dbReference type="PANTHER" id="PTHR43047:SF72">
    <property type="entry name" value="OSMOSENSING HISTIDINE PROTEIN KINASE SLN1"/>
    <property type="match status" value="1"/>
</dbReference>
<evidence type="ECO:0000256" key="3">
    <source>
        <dbReference type="ARBA" id="ARBA00012438"/>
    </source>
</evidence>
<dbReference type="InterPro" id="IPR017181">
    <property type="entry name" value="Sig_transdc_His_kin_CHASE2"/>
</dbReference>
<dbReference type="EC" id="2.7.13.3" evidence="3"/>
<dbReference type="InterPro" id="IPR036097">
    <property type="entry name" value="HisK_dim/P_sf"/>
</dbReference>
<dbReference type="GO" id="GO:0009927">
    <property type="term" value="F:histidine phosphotransfer kinase activity"/>
    <property type="evidence" value="ECO:0007669"/>
    <property type="project" value="TreeGrafter"/>
</dbReference>
<dbReference type="SMART" id="SM00387">
    <property type="entry name" value="HATPase_c"/>
    <property type="match status" value="1"/>
</dbReference>
<dbReference type="InterPro" id="IPR003661">
    <property type="entry name" value="HisK_dim/P_dom"/>
</dbReference>
<dbReference type="Gene3D" id="3.30.450.20">
    <property type="entry name" value="PAS domain"/>
    <property type="match status" value="1"/>
</dbReference>
<dbReference type="SUPFAM" id="SSF47384">
    <property type="entry name" value="Homodimeric domain of signal transducing histidine kinase"/>
    <property type="match status" value="1"/>
</dbReference>
<dbReference type="EMBL" id="CP037901">
    <property type="protein sequence ID" value="QBP12144.1"/>
    <property type="molecule type" value="Genomic_DNA"/>
</dbReference>
<dbReference type="PIRSF" id="PIRSF037347">
    <property type="entry name" value="STHK_CHASE2_PAS_prd"/>
    <property type="match status" value="1"/>
</dbReference>
<comment type="subcellular location">
    <subcellularLocation>
        <location evidence="2">Cell inner membrane</location>
        <topology evidence="2">Multi-pass membrane protein</topology>
    </subcellularLocation>
</comment>
<reference evidence="7 8" key="1">
    <citation type="submission" date="2019-03" db="EMBL/GenBank/DDBJ databases">
        <title>Comparative insights into the high quality Complete genome sequence of highly metal resistant Cupriavidus metallidurans strain BS1 isolated from a gold-copper mine.</title>
        <authorList>
            <person name="Mazhar H.S."/>
            <person name="Rensing C."/>
        </authorList>
    </citation>
    <scope>NUCLEOTIDE SEQUENCE [LARGE SCALE GENOMIC DNA]</scope>
    <source>
        <strain evidence="7 8">BS1</strain>
    </source>
</reference>
<dbReference type="InterPro" id="IPR004358">
    <property type="entry name" value="Sig_transdc_His_kin-like_C"/>
</dbReference>
<keyword evidence="5" id="KW-0808">Transferase</keyword>
<dbReference type="GO" id="GO:0005886">
    <property type="term" value="C:plasma membrane"/>
    <property type="evidence" value="ECO:0007669"/>
    <property type="project" value="UniProtKB-SubCell"/>
</dbReference>
<keyword evidence="4" id="KW-0597">Phosphoprotein</keyword>
<evidence type="ECO:0000256" key="4">
    <source>
        <dbReference type="ARBA" id="ARBA00022553"/>
    </source>
</evidence>
<dbReference type="AlphaFoldDB" id="A0A2L0X3X8"/>
<dbReference type="CDD" id="cd00075">
    <property type="entry name" value="HATPase"/>
    <property type="match status" value="1"/>
</dbReference>
<gene>
    <name evidence="7" type="ORF">DDF84_020420</name>
</gene>
<dbReference type="InterPro" id="IPR007890">
    <property type="entry name" value="CHASE2"/>
</dbReference>
<dbReference type="Gene3D" id="1.10.287.130">
    <property type="match status" value="1"/>
</dbReference>
<dbReference type="CDD" id="cd00082">
    <property type="entry name" value="HisKA"/>
    <property type="match status" value="1"/>
</dbReference>
<dbReference type="OrthoDB" id="9806704at2"/>
<dbReference type="PANTHER" id="PTHR43047">
    <property type="entry name" value="TWO-COMPONENT HISTIDINE PROTEIN KINASE"/>
    <property type="match status" value="1"/>
</dbReference>
<comment type="catalytic activity">
    <reaction evidence="1">
        <text>ATP + protein L-histidine = ADP + protein N-phospho-L-histidine.</text>
        <dbReference type="EC" id="2.7.13.3"/>
    </reaction>
</comment>
<dbReference type="PROSITE" id="PS50109">
    <property type="entry name" value="HIS_KIN"/>
    <property type="match status" value="1"/>
</dbReference>
<dbReference type="SUPFAM" id="SSF55874">
    <property type="entry name" value="ATPase domain of HSP90 chaperone/DNA topoisomerase II/histidine kinase"/>
    <property type="match status" value="1"/>
</dbReference>
<dbReference type="Proteomes" id="UP000253772">
    <property type="component" value="Chromosome c2"/>
</dbReference>
<dbReference type="InterPro" id="IPR005467">
    <property type="entry name" value="His_kinase_dom"/>
</dbReference>
<name>A0A2L0X3X8_9BURK</name>